<name>A0A2P2N925_RHIMU</name>
<evidence type="ECO:0000313" key="2">
    <source>
        <dbReference type="EMBL" id="MBX38968.1"/>
    </source>
</evidence>
<reference evidence="2" key="1">
    <citation type="submission" date="2018-02" db="EMBL/GenBank/DDBJ databases">
        <title>Rhizophora mucronata_Transcriptome.</title>
        <authorList>
            <person name="Meera S.P."/>
            <person name="Sreeshan A."/>
            <person name="Augustine A."/>
        </authorList>
    </citation>
    <scope>NUCLEOTIDE SEQUENCE</scope>
    <source>
        <tissue evidence="2">Leaf</tissue>
    </source>
</reference>
<evidence type="ECO:0000256" key="1">
    <source>
        <dbReference type="SAM" id="MobiDB-lite"/>
    </source>
</evidence>
<protein>
    <submittedName>
        <fullName evidence="2">Uncharacterized protein</fullName>
    </submittedName>
</protein>
<dbReference type="EMBL" id="GGEC01058484">
    <property type="protein sequence ID" value="MBX38968.1"/>
    <property type="molecule type" value="Transcribed_RNA"/>
</dbReference>
<sequence length="44" mass="4850">MARSMSTQLGINFLKTHTTQSTLDNQKMPPIAKGGITVTHNHQN</sequence>
<organism evidence="2">
    <name type="scientific">Rhizophora mucronata</name>
    <name type="common">Asiatic mangrove</name>
    <dbReference type="NCBI Taxonomy" id="61149"/>
    <lineage>
        <taxon>Eukaryota</taxon>
        <taxon>Viridiplantae</taxon>
        <taxon>Streptophyta</taxon>
        <taxon>Embryophyta</taxon>
        <taxon>Tracheophyta</taxon>
        <taxon>Spermatophyta</taxon>
        <taxon>Magnoliopsida</taxon>
        <taxon>eudicotyledons</taxon>
        <taxon>Gunneridae</taxon>
        <taxon>Pentapetalae</taxon>
        <taxon>rosids</taxon>
        <taxon>fabids</taxon>
        <taxon>Malpighiales</taxon>
        <taxon>Rhizophoraceae</taxon>
        <taxon>Rhizophora</taxon>
    </lineage>
</organism>
<proteinExistence type="predicted"/>
<feature type="region of interest" description="Disordered" evidence="1">
    <location>
        <begin position="20"/>
        <end position="44"/>
    </location>
</feature>
<accession>A0A2P2N925</accession>
<dbReference type="AlphaFoldDB" id="A0A2P2N925"/>